<dbReference type="PANTHER" id="PTHR10151:SF126">
    <property type="entry name" value="ECTONUCLEOTIDE PYROPHOSPHATASE_PHOSPHODIESTERASE FAMILY MEMBER 7-LIKE"/>
    <property type="match status" value="1"/>
</dbReference>
<sequence>MTVTVFLLLTLGLGVDSRRSKVLLVSMDGFRWDYVNNVSTPNLDRLAGMGTRADYINNTFCTKTFPSHFSVATGLYEESHGIIGNVMYDPEFNENFTTRSTESKWWNGGEPIWITAVKQGLKSATYFWPGSEAEIRGFRPTTYKKYATVDTRDQIDTVTDWLTGDIDLAVMYIPQPDKVGHRYGPNSPEVRQKVREVDGAVGYLLDQLQEKKLLGVVNLVLTSDHGMTEIDFRNKRIEIASLVDLKDIVRTSDRGPLMHITPVDGKLDSVYEALQRSDKMTVYKKEDIPDFWHYKNNRRVMPLLCVADEGWSVLWDQNDLINHTDRGNHGYDNRLSSMKPLFYAAGPDIRSNHTTPPFLSVDIYPLLCSLLEIDPAPNNGSLERVRNFVAKQGSAEGLSNECRLLFPCHILSVLTVLVCFYISRKL</sequence>
<keyword evidence="1" id="KW-0732">Signal</keyword>
<dbReference type="RefSeq" id="XP_022317511.1">
    <property type="nucleotide sequence ID" value="XM_022461803.1"/>
</dbReference>
<reference evidence="3" key="1">
    <citation type="submission" date="2025-08" db="UniProtKB">
        <authorList>
            <consortium name="RefSeq"/>
        </authorList>
    </citation>
    <scope>IDENTIFICATION</scope>
    <source>
        <tissue evidence="3">Whole sample</tissue>
    </source>
</reference>
<feature type="signal peptide" evidence="1">
    <location>
        <begin position="1"/>
        <end position="17"/>
    </location>
</feature>
<dbReference type="AlphaFoldDB" id="A0A8B8CSU9"/>
<feature type="chain" id="PRO_5034972883" evidence="1">
    <location>
        <begin position="18"/>
        <end position="426"/>
    </location>
</feature>
<name>A0A8B8CSU9_CRAVI</name>
<protein>
    <submittedName>
        <fullName evidence="3">Ectonucleotide pyrophosphatase/phosphodiesterase family member 5-like</fullName>
    </submittedName>
</protein>
<dbReference type="PANTHER" id="PTHR10151">
    <property type="entry name" value="ECTONUCLEOTIDE PYROPHOSPHATASE/PHOSPHODIESTERASE"/>
    <property type="match status" value="1"/>
</dbReference>
<dbReference type="OrthoDB" id="415411at2759"/>
<dbReference type="KEGG" id="cvn:111120818"/>
<evidence type="ECO:0000313" key="2">
    <source>
        <dbReference type="Proteomes" id="UP000694844"/>
    </source>
</evidence>
<dbReference type="InterPro" id="IPR017850">
    <property type="entry name" value="Alkaline_phosphatase_core_sf"/>
</dbReference>
<organism evidence="2 3">
    <name type="scientific">Crassostrea virginica</name>
    <name type="common">Eastern oyster</name>
    <dbReference type="NCBI Taxonomy" id="6565"/>
    <lineage>
        <taxon>Eukaryota</taxon>
        <taxon>Metazoa</taxon>
        <taxon>Spiralia</taxon>
        <taxon>Lophotrochozoa</taxon>
        <taxon>Mollusca</taxon>
        <taxon>Bivalvia</taxon>
        <taxon>Autobranchia</taxon>
        <taxon>Pteriomorphia</taxon>
        <taxon>Ostreida</taxon>
        <taxon>Ostreoidea</taxon>
        <taxon>Ostreidae</taxon>
        <taxon>Crassostrea</taxon>
    </lineage>
</organism>
<proteinExistence type="predicted"/>
<dbReference type="GeneID" id="111120818"/>
<dbReference type="Pfam" id="PF01663">
    <property type="entry name" value="Phosphodiest"/>
    <property type="match status" value="1"/>
</dbReference>
<dbReference type="SUPFAM" id="SSF53649">
    <property type="entry name" value="Alkaline phosphatase-like"/>
    <property type="match status" value="1"/>
</dbReference>
<dbReference type="InterPro" id="IPR002591">
    <property type="entry name" value="Phosphodiest/P_Trfase"/>
</dbReference>
<dbReference type="Gene3D" id="3.30.1360.180">
    <property type="match status" value="1"/>
</dbReference>
<evidence type="ECO:0000313" key="3">
    <source>
        <dbReference type="RefSeq" id="XP_022317511.1"/>
    </source>
</evidence>
<dbReference type="Proteomes" id="UP000694844">
    <property type="component" value="Chromosome 2"/>
</dbReference>
<dbReference type="Gene3D" id="3.40.720.10">
    <property type="entry name" value="Alkaline Phosphatase, subunit A"/>
    <property type="match status" value="1"/>
</dbReference>
<accession>A0A8B8CSU9</accession>
<keyword evidence="2" id="KW-1185">Reference proteome</keyword>
<dbReference type="CDD" id="cd16018">
    <property type="entry name" value="Enpp"/>
    <property type="match status" value="1"/>
</dbReference>
<gene>
    <name evidence="3" type="primary">LOC111120818</name>
</gene>
<evidence type="ECO:0000256" key="1">
    <source>
        <dbReference type="SAM" id="SignalP"/>
    </source>
</evidence>